<dbReference type="EMBL" id="CAJOBB010023670">
    <property type="protein sequence ID" value="CAF4394678.1"/>
    <property type="molecule type" value="Genomic_DNA"/>
</dbReference>
<comment type="caution">
    <text evidence="1">The sequence shown here is derived from an EMBL/GenBank/DDBJ whole genome shotgun (WGS) entry which is preliminary data.</text>
</comment>
<protein>
    <submittedName>
        <fullName evidence="1">Uncharacterized protein</fullName>
    </submittedName>
</protein>
<dbReference type="Proteomes" id="UP000663868">
    <property type="component" value="Unassembled WGS sequence"/>
</dbReference>
<proteinExistence type="predicted"/>
<name>A0A820NQN1_9BILA</name>
<dbReference type="AlphaFoldDB" id="A0A820NQN1"/>
<gene>
    <name evidence="1" type="ORF">KXQ929_LOCUS50667</name>
</gene>
<evidence type="ECO:0000313" key="2">
    <source>
        <dbReference type="Proteomes" id="UP000663868"/>
    </source>
</evidence>
<organism evidence="1 2">
    <name type="scientific">Adineta steineri</name>
    <dbReference type="NCBI Taxonomy" id="433720"/>
    <lineage>
        <taxon>Eukaryota</taxon>
        <taxon>Metazoa</taxon>
        <taxon>Spiralia</taxon>
        <taxon>Gnathifera</taxon>
        <taxon>Rotifera</taxon>
        <taxon>Eurotatoria</taxon>
        <taxon>Bdelloidea</taxon>
        <taxon>Adinetida</taxon>
        <taxon>Adinetidae</taxon>
        <taxon>Adineta</taxon>
    </lineage>
</organism>
<reference evidence="1" key="1">
    <citation type="submission" date="2021-02" db="EMBL/GenBank/DDBJ databases">
        <authorList>
            <person name="Nowell W R."/>
        </authorList>
    </citation>
    <scope>NUCLEOTIDE SEQUENCE</scope>
</reference>
<sequence>LLQQILLQHGYDRITHKDRWEFHPIDEAKKNHFYEIVNELQQNAV</sequence>
<evidence type="ECO:0000313" key="1">
    <source>
        <dbReference type="EMBL" id="CAF4394678.1"/>
    </source>
</evidence>
<accession>A0A820NQN1</accession>
<feature type="non-terminal residue" evidence="1">
    <location>
        <position position="1"/>
    </location>
</feature>